<dbReference type="InterPro" id="IPR000531">
    <property type="entry name" value="Beta-barrel_TonB"/>
</dbReference>
<evidence type="ECO:0000256" key="1">
    <source>
        <dbReference type="ARBA" id="ARBA00004571"/>
    </source>
</evidence>
<dbReference type="Gene3D" id="2.60.40.1120">
    <property type="entry name" value="Carboxypeptidase-like, regulatory domain"/>
    <property type="match status" value="1"/>
</dbReference>
<keyword evidence="4 8" id="KW-0812">Transmembrane</keyword>
<evidence type="ECO:0000256" key="8">
    <source>
        <dbReference type="PROSITE-ProRule" id="PRU01360"/>
    </source>
</evidence>
<keyword evidence="12" id="KW-0675">Receptor</keyword>
<comment type="similarity">
    <text evidence="8 9">Belongs to the TonB-dependent receptor family.</text>
</comment>
<dbReference type="InterPro" id="IPR036942">
    <property type="entry name" value="Beta-barrel_TonB_sf"/>
</dbReference>
<dbReference type="InterPro" id="IPR023996">
    <property type="entry name" value="TonB-dep_OMP_SusC/RagA"/>
</dbReference>
<dbReference type="EMBL" id="JAUHJS010000001">
    <property type="protein sequence ID" value="MDN4164105.1"/>
    <property type="molecule type" value="Genomic_DNA"/>
</dbReference>
<evidence type="ECO:0000256" key="6">
    <source>
        <dbReference type="ARBA" id="ARBA00023136"/>
    </source>
</evidence>
<dbReference type="SUPFAM" id="SSF49464">
    <property type="entry name" value="Carboxypeptidase regulatory domain-like"/>
    <property type="match status" value="1"/>
</dbReference>
<keyword evidence="6 8" id="KW-0472">Membrane</keyword>
<protein>
    <submittedName>
        <fullName evidence="12">TonB-dependent receptor</fullName>
    </submittedName>
</protein>
<dbReference type="Proteomes" id="UP001168552">
    <property type="component" value="Unassembled WGS sequence"/>
</dbReference>
<gene>
    <name evidence="12" type="ORF">QWY31_01265</name>
</gene>
<feature type="domain" description="TonB-dependent receptor-like beta-barrel" evidence="10">
    <location>
        <begin position="403"/>
        <end position="966"/>
    </location>
</feature>
<keyword evidence="2 8" id="KW-0813">Transport</keyword>
<evidence type="ECO:0000259" key="10">
    <source>
        <dbReference type="Pfam" id="PF00593"/>
    </source>
</evidence>
<dbReference type="Pfam" id="PF07715">
    <property type="entry name" value="Plug"/>
    <property type="match status" value="1"/>
</dbReference>
<evidence type="ECO:0000256" key="7">
    <source>
        <dbReference type="ARBA" id="ARBA00023237"/>
    </source>
</evidence>
<feature type="domain" description="TonB-dependent receptor plug" evidence="11">
    <location>
        <begin position="131"/>
        <end position="245"/>
    </location>
</feature>
<evidence type="ECO:0000313" key="12">
    <source>
        <dbReference type="EMBL" id="MDN4164105.1"/>
    </source>
</evidence>
<dbReference type="PROSITE" id="PS52016">
    <property type="entry name" value="TONB_DEPENDENT_REC_3"/>
    <property type="match status" value="1"/>
</dbReference>
<dbReference type="InterPro" id="IPR039426">
    <property type="entry name" value="TonB-dep_rcpt-like"/>
</dbReference>
<comment type="subcellular location">
    <subcellularLocation>
        <location evidence="1 8">Cell outer membrane</location>
        <topology evidence="1 8">Multi-pass membrane protein</topology>
    </subcellularLocation>
</comment>
<evidence type="ECO:0000256" key="9">
    <source>
        <dbReference type="RuleBase" id="RU003357"/>
    </source>
</evidence>
<keyword evidence="7 8" id="KW-0998">Cell outer membrane</keyword>
<accession>A0ABT8F125</accession>
<proteinExistence type="inferred from homology"/>
<dbReference type="Pfam" id="PF00593">
    <property type="entry name" value="TonB_dep_Rec_b-barrel"/>
    <property type="match status" value="1"/>
</dbReference>
<comment type="caution">
    <text evidence="12">The sequence shown here is derived from an EMBL/GenBank/DDBJ whole genome shotgun (WGS) entry which is preliminary data.</text>
</comment>
<dbReference type="InterPro" id="IPR037066">
    <property type="entry name" value="Plug_dom_sf"/>
</dbReference>
<keyword evidence="3 8" id="KW-1134">Transmembrane beta strand</keyword>
<dbReference type="NCBIfam" id="TIGR04057">
    <property type="entry name" value="SusC_RagA_signa"/>
    <property type="match status" value="1"/>
</dbReference>
<evidence type="ECO:0000313" key="13">
    <source>
        <dbReference type="Proteomes" id="UP001168552"/>
    </source>
</evidence>
<sequence>MVHFYKSQRQRIRWRQLCARTLLIGMSVLFVSLGAYAQERQVRGTISDYSTGETLPGASVLVKGTTNGVTTDIDGKFALSIPDGATLVVSFIGYETEEIIVGSRSVIDIALMPDIQSLNEVVVVGYGSVEKKDVTGVVSKVDAKNFNKGVINAPDKLLDGKVAGLQITSNGDPGGGTSIRLRGVSINGEFPLIVIDGVPLDGGGGGVAGGRNPLNFMNPSDVLDITVLKDASAAAIYGARGANGVIIITTKSGTTGKPRVSYDGGYSASILTRRPDFLDAAQYRAAINLKAPQELNDLGDANTDWIKEVTQVANTMQHNISLSGGFANTKTNYHASVNYLKNEGVMRFTENEKLNLSLKLNQKLFNDKLSITVNSKNGFTWDLFGPNVIGSASAFDPTRPVLDPDNTLRGGYFQWDDALATPNPVATQELTDNQGNTFRNISNADLEYKVPFIDGLSLKANLAIDYNRGYYKGIAYPEAKESLANGGSGTTTDEVRFNQLYEYYGNYKKKVGVHNFDITAGYAWQNFTLERDSEFGDSLRQVNGTWQPTYNVRQDSFDLENRLISFFARLNYDYQGKYLLTASIRRDGSSKFGESNRWGLFPAVALGWRVLEEDFAEGLKSVFNELKVRGSYGITGNEQIGNYLYATYYRYSIAGASYQFGDEYVRTIRPTGVDPNIKWEETASLNIGIDAGFFAGRLNTSIEYYQKDVYDLLYNIAVPAGSNLSDRVTTNIGQVRNSGFELNLDAVAYDRTDFRWDLSYNVSYNKNEVIKLDNLEGENLRDFPGYPTGGISGDIGNTIQILRVGEPINAFYTYKHKRNADGSPVTDVNGDGIQSLLEMYEDINEDGTINENDLVVNEKPFPNFLMGLTSNMSYKNWDLAMTFKASLGNYVYNNVASANGYFERLTDRVTNNIHQSAFETNFNRRNLFSDYYVENASFVRLDNISLGYNFQNVSFAKIRAYTTVQNVFTLTGYSGVDPEIFGGIDNNLYPRSITFTLGVNATF</sequence>
<evidence type="ECO:0000256" key="4">
    <source>
        <dbReference type="ARBA" id="ARBA00022692"/>
    </source>
</evidence>
<evidence type="ECO:0000256" key="3">
    <source>
        <dbReference type="ARBA" id="ARBA00022452"/>
    </source>
</evidence>
<dbReference type="Pfam" id="PF13715">
    <property type="entry name" value="CarbopepD_reg_2"/>
    <property type="match status" value="1"/>
</dbReference>
<evidence type="ECO:0000259" key="11">
    <source>
        <dbReference type="Pfam" id="PF07715"/>
    </source>
</evidence>
<dbReference type="InterPro" id="IPR012910">
    <property type="entry name" value="Plug_dom"/>
</dbReference>
<organism evidence="12 13">
    <name type="scientific">Shiella aurantiaca</name>
    <dbReference type="NCBI Taxonomy" id="3058365"/>
    <lineage>
        <taxon>Bacteria</taxon>
        <taxon>Pseudomonadati</taxon>
        <taxon>Bacteroidota</taxon>
        <taxon>Cytophagia</taxon>
        <taxon>Cytophagales</taxon>
        <taxon>Shiellaceae</taxon>
        <taxon>Shiella</taxon>
    </lineage>
</organism>
<dbReference type="InterPro" id="IPR008969">
    <property type="entry name" value="CarboxyPept-like_regulatory"/>
</dbReference>
<dbReference type="NCBIfam" id="TIGR04056">
    <property type="entry name" value="OMP_RagA_SusC"/>
    <property type="match status" value="1"/>
</dbReference>
<name>A0ABT8F125_9BACT</name>
<dbReference type="InterPro" id="IPR023997">
    <property type="entry name" value="TonB-dep_OMP_SusC/RagA_CS"/>
</dbReference>
<dbReference type="SUPFAM" id="SSF56935">
    <property type="entry name" value="Porins"/>
    <property type="match status" value="1"/>
</dbReference>
<dbReference type="Gene3D" id="2.170.130.10">
    <property type="entry name" value="TonB-dependent receptor, plug domain"/>
    <property type="match status" value="1"/>
</dbReference>
<dbReference type="Gene3D" id="2.40.170.20">
    <property type="entry name" value="TonB-dependent receptor, beta-barrel domain"/>
    <property type="match status" value="1"/>
</dbReference>
<evidence type="ECO:0000256" key="5">
    <source>
        <dbReference type="ARBA" id="ARBA00023077"/>
    </source>
</evidence>
<keyword evidence="13" id="KW-1185">Reference proteome</keyword>
<evidence type="ECO:0000256" key="2">
    <source>
        <dbReference type="ARBA" id="ARBA00022448"/>
    </source>
</evidence>
<keyword evidence="5 9" id="KW-0798">TonB box</keyword>
<reference evidence="12" key="1">
    <citation type="submission" date="2023-06" db="EMBL/GenBank/DDBJ databases">
        <title>Cytophagales bacterium Strain LB-30, isolated from soil.</title>
        <authorList>
            <person name="Liu B."/>
        </authorList>
    </citation>
    <scope>NUCLEOTIDE SEQUENCE</scope>
    <source>
        <strain evidence="12">LB-30</strain>
    </source>
</reference>